<evidence type="ECO:0000256" key="1">
    <source>
        <dbReference type="SAM" id="Phobius"/>
    </source>
</evidence>
<feature type="transmembrane region" description="Helical" evidence="1">
    <location>
        <begin position="12"/>
        <end position="31"/>
    </location>
</feature>
<dbReference type="AlphaFoldDB" id="A0A5B8MHV0"/>
<reference evidence="2 3" key="1">
    <citation type="submission" date="2018-07" db="EMBL/GenBank/DDBJ databases">
        <title>The complete nuclear genome of the prasinophyte Chloropicon primus (CCMP1205).</title>
        <authorList>
            <person name="Pombert J.-F."/>
            <person name="Otis C."/>
            <person name="Turmel M."/>
            <person name="Lemieux C."/>
        </authorList>
    </citation>
    <scope>NUCLEOTIDE SEQUENCE [LARGE SCALE GENOMIC DNA]</scope>
    <source>
        <strain evidence="2 3">CCMP1205</strain>
    </source>
</reference>
<keyword evidence="1" id="KW-1133">Transmembrane helix</keyword>
<gene>
    <name evidence="2" type="ORF">A3770_03p27260</name>
</gene>
<accession>A0A5B8MHV0</accession>
<keyword evidence="1" id="KW-0472">Membrane</keyword>
<organism evidence="2 3">
    <name type="scientific">Chloropicon primus</name>
    <dbReference type="NCBI Taxonomy" id="1764295"/>
    <lineage>
        <taxon>Eukaryota</taxon>
        <taxon>Viridiplantae</taxon>
        <taxon>Chlorophyta</taxon>
        <taxon>Chloropicophyceae</taxon>
        <taxon>Chloropicales</taxon>
        <taxon>Chloropicaceae</taxon>
        <taxon>Chloropicon</taxon>
    </lineage>
</organism>
<dbReference type="EMBL" id="CP031036">
    <property type="protein sequence ID" value="QDZ20208.1"/>
    <property type="molecule type" value="Genomic_DNA"/>
</dbReference>
<sequence>MEEGKGRVRKVMGVYGVVVVVGAIGLFYTTLPEEWNRMPIERMAAARKEIQQMTYFEWRALTEEEGRQAERQRDFVEGVHVVFTVCDGRARGGGGKGEPPGWSFEETERELGQNFPGSVRHEFTGQTISCGGGDADGPGSGAGGSSFIWRDGATRRDLEQAEDLSLELSARAKVVHYVARLADGPGGSAEPNTTFLNVEGFGGVCAPPPPRAGGRGVEAKAKEECLGLFSKHLRMVLYGGKRDVPLYVLKKDFDYLQRLVLLRGIASNLKSLEEYASGHFFAPIQREALELLKPSLKTSNLFKGGADKISSAYLDTSRSLFHPSLVGTGTTTIPDLHRLLLMCPYFLPVISIVLRSLASSLF</sequence>
<protein>
    <submittedName>
        <fullName evidence="2">Uncharacterized protein</fullName>
    </submittedName>
</protein>
<evidence type="ECO:0000313" key="2">
    <source>
        <dbReference type="EMBL" id="QDZ20208.1"/>
    </source>
</evidence>
<dbReference type="Proteomes" id="UP000316726">
    <property type="component" value="Chromosome 3"/>
</dbReference>
<evidence type="ECO:0000313" key="3">
    <source>
        <dbReference type="Proteomes" id="UP000316726"/>
    </source>
</evidence>
<name>A0A5B8MHV0_9CHLO</name>
<proteinExistence type="predicted"/>
<keyword evidence="1" id="KW-0812">Transmembrane</keyword>
<keyword evidence="3" id="KW-1185">Reference proteome</keyword>